<protein>
    <submittedName>
        <fullName evidence="6">(Atlantic silverside) hypothetical protein</fullName>
    </submittedName>
</protein>
<dbReference type="InterPro" id="IPR036179">
    <property type="entry name" value="Ig-like_dom_sf"/>
</dbReference>
<dbReference type="GO" id="GO:0005615">
    <property type="term" value="C:extracellular space"/>
    <property type="evidence" value="ECO:0007669"/>
    <property type="project" value="TreeGrafter"/>
</dbReference>
<keyword evidence="1" id="KW-0325">Glycoprotein</keyword>
<dbReference type="SMART" id="SM00407">
    <property type="entry name" value="IGc1"/>
    <property type="match status" value="1"/>
</dbReference>
<dbReference type="EMBL" id="CAJRST010005557">
    <property type="protein sequence ID" value="CAG5888949.1"/>
    <property type="molecule type" value="Genomic_DNA"/>
</dbReference>
<feature type="region of interest" description="Disordered" evidence="3">
    <location>
        <begin position="340"/>
        <end position="360"/>
    </location>
</feature>
<dbReference type="SUPFAM" id="SSF54452">
    <property type="entry name" value="MHC antigen-recognition domain"/>
    <property type="match status" value="1"/>
</dbReference>
<dbReference type="PROSITE" id="PS50835">
    <property type="entry name" value="IG_LIKE"/>
    <property type="match status" value="1"/>
</dbReference>
<evidence type="ECO:0000256" key="3">
    <source>
        <dbReference type="SAM" id="MobiDB-lite"/>
    </source>
</evidence>
<evidence type="ECO:0000256" key="2">
    <source>
        <dbReference type="RuleBase" id="RU004439"/>
    </source>
</evidence>
<dbReference type="Proteomes" id="UP000677803">
    <property type="component" value="Unassembled WGS sequence"/>
</dbReference>
<dbReference type="InterPro" id="IPR037055">
    <property type="entry name" value="MHC_I-like_Ag-recog_sf"/>
</dbReference>
<evidence type="ECO:0000256" key="4">
    <source>
        <dbReference type="SAM" id="Phobius"/>
    </source>
</evidence>
<dbReference type="Pfam" id="PF00129">
    <property type="entry name" value="MHC_I"/>
    <property type="match status" value="1"/>
</dbReference>
<gene>
    <name evidence="6" type="ORF">MMEN_LOCUS6152</name>
</gene>
<dbReference type="Gene3D" id="3.30.500.10">
    <property type="entry name" value="MHC class I-like antigen recognition-like"/>
    <property type="match status" value="1"/>
</dbReference>
<name>A0A8S4AM52_9TELE</name>
<dbReference type="PANTHER" id="PTHR16675:SF237">
    <property type="entry name" value="MHC CLASS I ANTIGEN TRANSCRIPT VARIANT 1-RELATED"/>
    <property type="match status" value="1"/>
</dbReference>
<organism evidence="6 7">
    <name type="scientific">Menidia menidia</name>
    <name type="common">Atlantic silverside</name>
    <dbReference type="NCBI Taxonomy" id="238744"/>
    <lineage>
        <taxon>Eukaryota</taxon>
        <taxon>Metazoa</taxon>
        <taxon>Chordata</taxon>
        <taxon>Craniata</taxon>
        <taxon>Vertebrata</taxon>
        <taxon>Euteleostomi</taxon>
        <taxon>Actinopterygii</taxon>
        <taxon>Neopterygii</taxon>
        <taxon>Teleostei</taxon>
        <taxon>Neoteleostei</taxon>
        <taxon>Acanthomorphata</taxon>
        <taxon>Ovalentaria</taxon>
        <taxon>Atherinomorphae</taxon>
        <taxon>Atheriniformes</taxon>
        <taxon>Atherinopsidae</taxon>
        <taxon>Menidiinae</taxon>
        <taxon>Menidia</taxon>
    </lineage>
</organism>
<dbReference type="PRINTS" id="PR01638">
    <property type="entry name" value="MHCCLASSI"/>
</dbReference>
<dbReference type="AlphaFoldDB" id="A0A8S4AM52"/>
<dbReference type="FunFam" id="2.60.40.10:FF:000943">
    <property type="entry name" value="Classical MHC class I molecule, alpha-chain"/>
    <property type="match status" value="1"/>
</dbReference>
<dbReference type="GO" id="GO:0006955">
    <property type="term" value="P:immune response"/>
    <property type="evidence" value="ECO:0007669"/>
    <property type="project" value="TreeGrafter"/>
</dbReference>
<dbReference type="InterPro" id="IPR011162">
    <property type="entry name" value="MHC_I/II-like_Ag-recog"/>
</dbReference>
<evidence type="ECO:0000313" key="6">
    <source>
        <dbReference type="EMBL" id="CAG5888949.1"/>
    </source>
</evidence>
<dbReference type="FunFam" id="3.30.500.10:FF:000001">
    <property type="entry name" value="H-2 class I histocompatibility antigen, alpha chain"/>
    <property type="match status" value="1"/>
</dbReference>
<dbReference type="InterPro" id="IPR003597">
    <property type="entry name" value="Ig_C1-set"/>
</dbReference>
<dbReference type="InterPro" id="IPR001039">
    <property type="entry name" value="MHC_I_a_a1/a2"/>
</dbReference>
<dbReference type="InterPro" id="IPR013783">
    <property type="entry name" value="Ig-like_fold"/>
</dbReference>
<keyword evidence="4" id="KW-1133">Transmembrane helix</keyword>
<dbReference type="InterPro" id="IPR050208">
    <property type="entry name" value="MHC_class-I_related"/>
</dbReference>
<evidence type="ECO:0000256" key="1">
    <source>
        <dbReference type="ARBA" id="ARBA00023180"/>
    </source>
</evidence>
<dbReference type="OrthoDB" id="8936120at2759"/>
<accession>A0A8S4AM52</accession>
<reference evidence="6" key="1">
    <citation type="submission" date="2021-05" db="EMBL/GenBank/DDBJ databases">
        <authorList>
            <person name="Tigano A."/>
        </authorList>
    </citation>
    <scope>NUCLEOTIDE SEQUENCE</scope>
</reference>
<sequence>MNDVQQIKEKMKSFILLCVLGLPCAVAVTHSLKYFYTASSQVPNFPEFVTVGLVDDVQIVYYDSNTKRTEPKQDWMEKNADQTYWDTETDLALGAQQSFKANIDILKKRFNQTGGVHIFQNMYGCEWDEDTGKVRGYDQYSYDGEDFFALDLKHEEWIAPKPEAFTTKQKLEHNRAFIEQEKNYYNQICPEWLKKFVNYGSSVLRRTERPSVSLLQRTPSSPVSCHATGFYPSSAELLWRKDGEEVHEGVTKGEILPNNDGTFQMSADLDVSSVPAEDWKKYECVFQLSNTGDLPTRLEKEIIKTNAGSNVAMVIGIIVAAAFLLVIAVIGFILYRKKDAKRPPSPVENAEVQEQMIPKA</sequence>
<dbReference type="InterPro" id="IPR007110">
    <property type="entry name" value="Ig-like_dom"/>
</dbReference>
<evidence type="ECO:0000313" key="7">
    <source>
        <dbReference type="Proteomes" id="UP000677803"/>
    </source>
</evidence>
<comment type="similarity">
    <text evidence="2">Belongs to the MHC class I family.</text>
</comment>
<feature type="transmembrane region" description="Helical" evidence="4">
    <location>
        <begin position="311"/>
        <end position="335"/>
    </location>
</feature>
<evidence type="ECO:0000259" key="5">
    <source>
        <dbReference type="PROSITE" id="PS50835"/>
    </source>
</evidence>
<keyword evidence="7" id="KW-1185">Reference proteome</keyword>
<dbReference type="PANTHER" id="PTHR16675">
    <property type="entry name" value="MHC CLASS I-RELATED"/>
    <property type="match status" value="1"/>
</dbReference>
<keyword evidence="4" id="KW-0812">Transmembrane</keyword>
<dbReference type="InterPro" id="IPR011161">
    <property type="entry name" value="MHC_I-like_Ag-recog"/>
</dbReference>
<proteinExistence type="inferred from homology"/>
<dbReference type="GO" id="GO:0009897">
    <property type="term" value="C:external side of plasma membrane"/>
    <property type="evidence" value="ECO:0007669"/>
    <property type="project" value="TreeGrafter"/>
</dbReference>
<keyword evidence="4" id="KW-0472">Membrane</keyword>
<feature type="domain" description="Ig-like" evidence="5">
    <location>
        <begin position="210"/>
        <end position="284"/>
    </location>
</feature>
<dbReference type="Gene3D" id="2.60.40.10">
    <property type="entry name" value="Immunoglobulins"/>
    <property type="match status" value="1"/>
</dbReference>
<dbReference type="Pfam" id="PF07654">
    <property type="entry name" value="C1-set"/>
    <property type="match status" value="1"/>
</dbReference>
<dbReference type="SUPFAM" id="SSF48726">
    <property type="entry name" value="Immunoglobulin"/>
    <property type="match status" value="1"/>
</dbReference>
<comment type="caution">
    <text evidence="6">The sequence shown here is derived from an EMBL/GenBank/DDBJ whole genome shotgun (WGS) entry which is preliminary data.</text>
</comment>